<dbReference type="Pfam" id="PF01548">
    <property type="entry name" value="DEDD_Tnp_IS110"/>
    <property type="match status" value="1"/>
</dbReference>
<evidence type="ECO:0000313" key="3">
    <source>
        <dbReference type="EMBL" id="SDM11671.1"/>
    </source>
</evidence>
<dbReference type="OrthoDB" id="8261795at2"/>
<name>A0A1G9QLG1_9RHOB</name>
<feature type="domain" description="Transposase IS116/IS110/IS902 C-terminal" evidence="2">
    <location>
        <begin position="190"/>
        <end position="264"/>
    </location>
</feature>
<dbReference type="PANTHER" id="PTHR33055:SF3">
    <property type="entry name" value="PUTATIVE TRANSPOSASE FOR IS117-RELATED"/>
    <property type="match status" value="1"/>
</dbReference>
<dbReference type="STRING" id="571298.SAMN04488026_11811"/>
<dbReference type="PANTHER" id="PTHR33055">
    <property type="entry name" value="TRANSPOSASE FOR INSERTION SEQUENCE ELEMENT IS1111A"/>
    <property type="match status" value="1"/>
</dbReference>
<dbReference type="GO" id="GO:0004803">
    <property type="term" value="F:transposase activity"/>
    <property type="evidence" value="ECO:0007669"/>
    <property type="project" value="InterPro"/>
</dbReference>
<feature type="domain" description="Transposase IS110-like N-terminal" evidence="1">
    <location>
        <begin position="22"/>
        <end position="124"/>
    </location>
</feature>
<gene>
    <name evidence="3" type="ORF">SAMN04488026_11811</name>
</gene>
<dbReference type="Pfam" id="PF02371">
    <property type="entry name" value="Transposase_20"/>
    <property type="match status" value="1"/>
</dbReference>
<evidence type="ECO:0000313" key="4">
    <source>
        <dbReference type="Proteomes" id="UP000199382"/>
    </source>
</evidence>
<dbReference type="GO" id="GO:0006313">
    <property type="term" value="P:DNA transposition"/>
    <property type="evidence" value="ECO:0007669"/>
    <property type="project" value="InterPro"/>
</dbReference>
<accession>A0A1G9QLG1</accession>
<keyword evidence="4" id="KW-1185">Reference proteome</keyword>
<protein>
    <submittedName>
        <fullName evidence="3">Transposase</fullName>
    </submittedName>
</protein>
<feature type="non-terminal residue" evidence="3">
    <location>
        <position position="1"/>
    </location>
</feature>
<dbReference type="EMBL" id="FNEK01000181">
    <property type="protein sequence ID" value="SDM11671.1"/>
    <property type="molecule type" value="Genomic_DNA"/>
</dbReference>
<dbReference type="AlphaFoldDB" id="A0A1G9QLG1"/>
<evidence type="ECO:0000259" key="2">
    <source>
        <dbReference type="Pfam" id="PF02371"/>
    </source>
</evidence>
<sequence>GAGNIVKRRKYTRPQLFALFRSLPPCLVGMEACASAHYIARTLGEMGHDARLMLAQYVKPYLRTQKNDFLDAEAICEAVQRPTMRLVPIKTREQLELQAVHRVRDRLVSRRTAVNNQIRGLLVEHGITMCNGRGGLHGVVQELLGEENSMFSPAMRILISSLWAEWQATYAAVRDLSRELELLAKKDPDCQRLMTVPGVGPLVATAMIAAVADGSAFGRGRDFAAWLGLVPRQMSTGGKTHLGGITKRGNTYLRRMFLHGARSFKLNGNRSNHMIGEWLDDLERRVHKNVATVALANKLARIAWSVLANEKEYRSSAC</sequence>
<dbReference type="GO" id="GO:0003677">
    <property type="term" value="F:DNA binding"/>
    <property type="evidence" value="ECO:0007669"/>
    <property type="project" value="InterPro"/>
</dbReference>
<reference evidence="3 4" key="1">
    <citation type="submission" date="2016-10" db="EMBL/GenBank/DDBJ databases">
        <authorList>
            <person name="de Groot N.N."/>
        </authorList>
    </citation>
    <scope>NUCLEOTIDE SEQUENCE [LARGE SCALE GENOMIC DNA]</scope>
    <source>
        <strain evidence="3 4">DSM 25294</strain>
    </source>
</reference>
<proteinExistence type="predicted"/>
<dbReference type="InterPro" id="IPR003346">
    <property type="entry name" value="Transposase_20"/>
</dbReference>
<dbReference type="Proteomes" id="UP000199382">
    <property type="component" value="Unassembled WGS sequence"/>
</dbReference>
<evidence type="ECO:0000259" key="1">
    <source>
        <dbReference type="Pfam" id="PF01548"/>
    </source>
</evidence>
<organism evidence="3 4">
    <name type="scientific">Aliiruegeria lutimaris</name>
    <dbReference type="NCBI Taxonomy" id="571298"/>
    <lineage>
        <taxon>Bacteria</taxon>
        <taxon>Pseudomonadati</taxon>
        <taxon>Pseudomonadota</taxon>
        <taxon>Alphaproteobacteria</taxon>
        <taxon>Rhodobacterales</taxon>
        <taxon>Roseobacteraceae</taxon>
        <taxon>Aliiruegeria</taxon>
    </lineage>
</organism>
<dbReference type="InterPro" id="IPR047650">
    <property type="entry name" value="Transpos_IS110"/>
</dbReference>
<dbReference type="NCBIfam" id="NF033542">
    <property type="entry name" value="transpos_IS110"/>
    <property type="match status" value="1"/>
</dbReference>
<dbReference type="InterPro" id="IPR002525">
    <property type="entry name" value="Transp_IS110-like_N"/>
</dbReference>